<feature type="compositionally biased region" description="Polar residues" evidence="1">
    <location>
        <begin position="248"/>
        <end position="291"/>
    </location>
</feature>
<dbReference type="Proteomes" id="UP000664534">
    <property type="component" value="Unassembled WGS sequence"/>
</dbReference>
<dbReference type="InterPro" id="IPR057684">
    <property type="entry name" value="DUF7924"/>
</dbReference>
<evidence type="ECO:0000313" key="4">
    <source>
        <dbReference type="Proteomes" id="UP000664534"/>
    </source>
</evidence>
<feature type="region of interest" description="Disordered" evidence="1">
    <location>
        <begin position="199"/>
        <end position="291"/>
    </location>
</feature>
<evidence type="ECO:0000313" key="3">
    <source>
        <dbReference type="EMBL" id="CAF9931788.1"/>
    </source>
</evidence>
<feature type="compositionally biased region" description="Polar residues" evidence="1">
    <location>
        <begin position="1"/>
        <end position="11"/>
    </location>
</feature>
<feature type="region of interest" description="Disordered" evidence="1">
    <location>
        <begin position="133"/>
        <end position="153"/>
    </location>
</feature>
<keyword evidence="4" id="KW-1185">Reference proteome</keyword>
<gene>
    <name evidence="3" type="ORF">IMSHALPRED_008718</name>
</gene>
<evidence type="ECO:0000259" key="2">
    <source>
        <dbReference type="Pfam" id="PF25545"/>
    </source>
</evidence>
<protein>
    <recommendedName>
        <fullName evidence="2">DUF7924 domain-containing protein</fullName>
    </recommendedName>
</protein>
<feature type="region of interest" description="Disordered" evidence="1">
    <location>
        <begin position="1"/>
        <end position="23"/>
    </location>
</feature>
<sequence>MQDIGISNTSPRKTHSKQQQKQQACRLLIESLAPNLESPGRRKYRIPSDSSKTLKRHEINISKPIPIDPPRYSKPIGVLRPHQIFHFKVEVPICCLHPPSIKPRSINYQPYHQAYDSSSHSDTAIFDWERRSRGGKTESNNTHQHSNFTRSSSLDCGKDAYQNTWNLDSFEFGPALCIETNPKDTTLLWDLVRTSSRAESLGKGSAGIENADPGPSHKRKRGLSLKVEEAGPAVPLTEKALKKHLKATMSSNQTSSGDNPSTPQNKNGFTNSVTSPVPPLSNKSKTSQPTYSLRRHMEKHGIWRDKNTLEEPEHAIFRDTVMEVVNNVRASGVRNGSQRKFKNHLEWIPDDNEDTVMTKLLPCIIKNGRGKRASFADNASAQQDHAGEAAMKEYMDDGLQFSVNRQFSETYLPLASADTEFKGQVASELAKGRGIKQAKPDRIYGLNLDQFRTPKDKTLRPQTESWITLVPNMTDSFLVFEGKASNGNLAKACEQASRVGTCLVFAQRELLDHTGHVDKQGADDRTYVYSGTMDANCWHFWVHFAVVAFRADGTKDVNYHMECIYSTTYRQEDSLLRLRRVCHNILDWGLGARKKMLEKRYESIYDYDERWLKQESQKIDADTQQVKRRKKNNGSSTTG</sequence>
<evidence type="ECO:0000256" key="1">
    <source>
        <dbReference type="SAM" id="MobiDB-lite"/>
    </source>
</evidence>
<dbReference type="EMBL" id="CAJPDT010000062">
    <property type="protein sequence ID" value="CAF9931788.1"/>
    <property type="molecule type" value="Genomic_DNA"/>
</dbReference>
<accession>A0A8H3FVP7</accession>
<feature type="region of interest" description="Disordered" evidence="1">
    <location>
        <begin position="38"/>
        <end position="58"/>
    </location>
</feature>
<name>A0A8H3FVP7_9LECA</name>
<organism evidence="3 4">
    <name type="scientific">Imshaugia aleurites</name>
    <dbReference type="NCBI Taxonomy" id="172621"/>
    <lineage>
        <taxon>Eukaryota</taxon>
        <taxon>Fungi</taxon>
        <taxon>Dikarya</taxon>
        <taxon>Ascomycota</taxon>
        <taxon>Pezizomycotina</taxon>
        <taxon>Lecanoromycetes</taxon>
        <taxon>OSLEUM clade</taxon>
        <taxon>Lecanoromycetidae</taxon>
        <taxon>Lecanorales</taxon>
        <taxon>Lecanorineae</taxon>
        <taxon>Parmeliaceae</taxon>
        <taxon>Imshaugia</taxon>
    </lineage>
</organism>
<dbReference type="OrthoDB" id="5426775at2759"/>
<feature type="compositionally biased region" description="Polar residues" evidence="1">
    <location>
        <begin position="137"/>
        <end position="153"/>
    </location>
</feature>
<dbReference type="AlphaFoldDB" id="A0A8H3FVP7"/>
<feature type="region of interest" description="Disordered" evidence="1">
    <location>
        <begin position="618"/>
        <end position="639"/>
    </location>
</feature>
<feature type="domain" description="DUF7924" evidence="2">
    <location>
        <begin position="341"/>
        <end position="598"/>
    </location>
</feature>
<proteinExistence type="predicted"/>
<comment type="caution">
    <text evidence="3">The sequence shown here is derived from an EMBL/GenBank/DDBJ whole genome shotgun (WGS) entry which is preliminary data.</text>
</comment>
<dbReference type="Pfam" id="PF25545">
    <property type="entry name" value="DUF7924"/>
    <property type="match status" value="1"/>
</dbReference>
<reference evidence="3" key="1">
    <citation type="submission" date="2021-03" db="EMBL/GenBank/DDBJ databases">
        <authorList>
            <person name="Tagirdzhanova G."/>
        </authorList>
    </citation>
    <scope>NUCLEOTIDE SEQUENCE</scope>
</reference>